<comment type="caution">
    <text evidence="13">The sequence shown here is derived from an EMBL/GenBank/DDBJ whole genome shotgun (WGS) entry which is preliminary data.</text>
</comment>
<evidence type="ECO:0000259" key="12">
    <source>
        <dbReference type="Pfam" id="PF07715"/>
    </source>
</evidence>
<dbReference type="InterPro" id="IPR023996">
    <property type="entry name" value="TonB-dep_OMP_SusC/RagA"/>
</dbReference>
<gene>
    <name evidence="13" type="ORF">CLV59_101795</name>
</gene>
<dbReference type="NCBIfam" id="TIGR04056">
    <property type="entry name" value="OMP_RagA_SusC"/>
    <property type="match status" value="1"/>
</dbReference>
<keyword evidence="5 9" id="KW-0798">TonB box</keyword>
<keyword evidence="6 8" id="KW-0472">Membrane</keyword>
<evidence type="ECO:0000256" key="8">
    <source>
        <dbReference type="PROSITE-ProRule" id="PRU01360"/>
    </source>
</evidence>
<dbReference type="InterPro" id="IPR039426">
    <property type="entry name" value="TonB-dep_rcpt-like"/>
</dbReference>
<name>A0A327WF98_9BACT</name>
<comment type="subcellular location">
    <subcellularLocation>
        <location evidence="1 8">Cell outer membrane</location>
        <topology evidence="1 8">Multi-pass membrane protein</topology>
    </subcellularLocation>
</comment>
<dbReference type="Proteomes" id="UP000249819">
    <property type="component" value="Unassembled WGS sequence"/>
</dbReference>
<evidence type="ECO:0000256" key="1">
    <source>
        <dbReference type="ARBA" id="ARBA00004571"/>
    </source>
</evidence>
<comment type="similarity">
    <text evidence="8 9">Belongs to the TonB-dependent receptor family.</text>
</comment>
<evidence type="ECO:0000313" key="14">
    <source>
        <dbReference type="Proteomes" id="UP000249819"/>
    </source>
</evidence>
<dbReference type="PROSITE" id="PS52016">
    <property type="entry name" value="TONB_DEPENDENT_REC_3"/>
    <property type="match status" value="1"/>
</dbReference>
<dbReference type="SUPFAM" id="SSF49464">
    <property type="entry name" value="Carboxypeptidase regulatory domain-like"/>
    <property type="match status" value="1"/>
</dbReference>
<dbReference type="NCBIfam" id="TIGR04057">
    <property type="entry name" value="SusC_RagA_signa"/>
    <property type="match status" value="1"/>
</dbReference>
<dbReference type="InterPro" id="IPR036942">
    <property type="entry name" value="Beta-barrel_TonB_sf"/>
</dbReference>
<keyword evidence="7 8" id="KW-0998">Cell outer membrane</keyword>
<dbReference type="Gene3D" id="2.170.130.10">
    <property type="entry name" value="TonB-dependent receptor, plug domain"/>
    <property type="match status" value="1"/>
</dbReference>
<feature type="domain" description="TonB-dependent receptor plug" evidence="12">
    <location>
        <begin position="117"/>
        <end position="223"/>
    </location>
</feature>
<feature type="signal peptide" evidence="10">
    <location>
        <begin position="1"/>
        <end position="19"/>
    </location>
</feature>
<evidence type="ECO:0000256" key="6">
    <source>
        <dbReference type="ARBA" id="ARBA00023136"/>
    </source>
</evidence>
<dbReference type="SUPFAM" id="SSF56935">
    <property type="entry name" value="Porins"/>
    <property type="match status" value="1"/>
</dbReference>
<dbReference type="InterPro" id="IPR000531">
    <property type="entry name" value="Beta-barrel_TonB"/>
</dbReference>
<evidence type="ECO:0000256" key="10">
    <source>
        <dbReference type="SAM" id="SignalP"/>
    </source>
</evidence>
<feature type="domain" description="TonB-dependent receptor-like beta-barrel" evidence="11">
    <location>
        <begin position="390"/>
        <end position="817"/>
    </location>
</feature>
<protein>
    <submittedName>
        <fullName evidence="13">TonB-linked SusC/RagA family outer membrane protein</fullName>
    </submittedName>
</protein>
<keyword evidence="2 8" id="KW-0813">Transport</keyword>
<dbReference type="Pfam" id="PF07715">
    <property type="entry name" value="Plug"/>
    <property type="match status" value="1"/>
</dbReference>
<dbReference type="InterPro" id="IPR012910">
    <property type="entry name" value="Plug_dom"/>
</dbReference>
<accession>A0A327WF98</accession>
<dbReference type="Gene3D" id="2.40.170.20">
    <property type="entry name" value="TonB-dependent receptor, beta-barrel domain"/>
    <property type="match status" value="1"/>
</dbReference>
<dbReference type="Pfam" id="PF13715">
    <property type="entry name" value="CarbopepD_reg_2"/>
    <property type="match status" value="1"/>
</dbReference>
<dbReference type="InterPro" id="IPR008969">
    <property type="entry name" value="CarboxyPept-like_regulatory"/>
</dbReference>
<evidence type="ECO:0000256" key="9">
    <source>
        <dbReference type="RuleBase" id="RU003357"/>
    </source>
</evidence>
<evidence type="ECO:0000259" key="11">
    <source>
        <dbReference type="Pfam" id="PF00593"/>
    </source>
</evidence>
<evidence type="ECO:0000256" key="7">
    <source>
        <dbReference type="ARBA" id="ARBA00023237"/>
    </source>
</evidence>
<proteinExistence type="inferred from homology"/>
<evidence type="ECO:0000313" key="13">
    <source>
        <dbReference type="EMBL" id="RAJ88030.1"/>
    </source>
</evidence>
<dbReference type="RefSeq" id="WP_111590686.1">
    <property type="nucleotide sequence ID" value="NZ_QLMA01000001.1"/>
</dbReference>
<dbReference type="InterPro" id="IPR037066">
    <property type="entry name" value="Plug_dom_sf"/>
</dbReference>
<dbReference type="GO" id="GO:0009279">
    <property type="term" value="C:cell outer membrane"/>
    <property type="evidence" value="ECO:0007669"/>
    <property type="project" value="UniProtKB-SubCell"/>
</dbReference>
<dbReference type="OrthoDB" id="9768177at2"/>
<evidence type="ECO:0000256" key="3">
    <source>
        <dbReference type="ARBA" id="ARBA00022452"/>
    </source>
</evidence>
<evidence type="ECO:0000256" key="4">
    <source>
        <dbReference type="ARBA" id="ARBA00022692"/>
    </source>
</evidence>
<dbReference type="AlphaFoldDB" id="A0A327WF98"/>
<keyword evidence="3 8" id="KW-1134">Transmembrane beta strand</keyword>
<evidence type="ECO:0000256" key="2">
    <source>
        <dbReference type="ARBA" id="ARBA00022448"/>
    </source>
</evidence>
<organism evidence="13 14">
    <name type="scientific">Chitinophaga dinghuensis</name>
    <dbReference type="NCBI Taxonomy" id="1539050"/>
    <lineage>
        <taxon>Bacteria</taxon>
        <taxon>Pseudomonadati</taxon>
        <taxon>Bacteroidota</taxon>
        <taxon>Chitinophagia</taxon>
        <taxon>Chitinophagales</taxon>
        <taxon>Chitinophagaceae</taxon>
        <taxon>Chitinophaga</taxon>
    </lineage>
</organism>
<evidence type="ECO:0000256" key="5">
    <source>
        <dbReference type="ARBA" id="ARBA00023077"/>
    </source>
</evidence>
<dbReference type="EMBL" id="QLMA01000001">
    <property type="protein sequence ID" value="RAJ88030.1"/>
    <property type="molecule type" value="Genomic_DNA"/>
</dbReference>
<dbReference type="Gene3D" id="2.60.40.1120">
    <property type="entry name" value="Carboxypeptidase-like, regulatory domain"/>
    <property type="match status" value="1"/>
</dbReference>
<feature type="chain" id="PRO_5016296597" evidence="10">
    <location>
        <begin position="20"/>
        <end position="1076"/>
    </location>
</feature>
<sequence length="1076" mass="119221">MKRFLFLVAILCGSMAGFAQSRQVKGTVTNKDAGDPLPGVTVRLRNSTTGVNTDVNGQFIINLPDDKAAELQFTYIGYQQKVIPVKAGQSITIVLEPSNSNMNEVVVVGYGTVTRGDFTGSVSSINAAKELKDIPANTVAEALAGRLAGVQVTTTEGRPGADILVRVRGGGSITQDNSPLYIVDGIQVENALSLLSPQEIQSIDVLKDAASTAIYGARGANGVVIITTKGGKDMKTRINYDGYFGNRNIINKLPVLKPYDYVKYQYKVYNYNTDDATANSFRDKYGRWQDLDIYKSMPFTDWQDMVFGRDAHNLTNVVTATGGNKNSSFNLTLNNVQEDGIMLESGYRRTMAAFKFDHNASDKLKLGVTARYGRQRVDGVGTSATGSQGTNRLRNAVRYKPFIAPGNEDIVDVFDVDYANLTNLTSPVLLAHNELKYDYRNDGNFSGYFSYDFNKKLTFKSVAGITASTGKANTYNGKVTSIARNNADMPVVVITTAENTTLTNSNTLTYKNTFAGKHNLNLLLGQEIYQTKATGFNSTVKWMPADLTPDQAFAGIQKASPPTGQIQDPPTTSQSEAKLTSFFARANYSYNNRYLLTVTGRYDGSSKFSYDNGFAFFPSAAAAWRVAEEKWFQNANISWLTDLKIRGSIGTSGNNRIDNDLYRTMYGTSTSSYAFESAVTPGLAPLSLSNPRLKWETTIARNLGLDMSFLDNRINATLDVYRNNTKDLLLNVKIPTTTGYTDQIQNVGQTLNTGLELQVNASVLAKKKFNWNISFNIATNRNQIVSLGTDPSGNPLKSYLVQSGWVNSLQDFMVEVGKPIGQFYGYLTDGYYSVDDFDYNASTKKYILKPDVPNDGAVALGNKDPQPGDLKLKKLSNDKNMTITQADRTVLGNAQPKFFGGINQQFFWNGFDMSVFLNFSYGNKVYNANKIEFTTQYQYKDNNLLEFMKDSWKWYDDNGVKVTDPAALKELNKDTKYWTAPAGNYFLHSFAIEDGSFLRISNVTLGYSLPEKMLKRTKVFSRLRVYATVNNLYTFTKYSGYDPEANTRRSNPLTPSVDYAAYPRSRFMLAGLNASF</sequence>
<keyword evidence="14" id="KW-1185">Reference proteome</keyword>
<dbReference type="Pfam" id="PF00593">
    <property type="entry name" value="TonB_dep_Rec_b-barrel"/>
    <property type="match status" value="1"/>
</dbReference>
<reference evidence="13 14" key="1">
    <citation type="submission" date="2018-06" db="EMBL/GenBank/DDBJ databases">
        <title>Genomic Encyclopedia of Archaeal and Bacterial Type Strains, Phase II (KMG-II): from individual species to whole genera.</title>
        <authorList>
            <person name="Goeker M."/>
        </authorList>
    </citation>
    <scope>NUCLEOTIDE SEQUENCE [LARGE SCALE GENOMIC DNA]</scope>
    <source>
        <strain evidence="13 14">DSM 29821</strain>
    </source>
</reference>
<dbReference type="InterPro" id="IPR023997">
    <property type="entry name" value="TonB-dep_OMP_SusC/RagA_CS"/>
</dbReference>
<keyword evidence="4 8" id="KW-0812">Transmembrane</keyword>
<keyword evidence="10" id="KW-0732">Signal</keyword>